<sequence length="102" mass="10770">RVSALLGDPGLSPAAGGRVRPRARRSRPPERFSPAPPPRCREESPAMAKLGGWGCAEWPLPPPARQGGSRVSSAGGVSRGSPSPPPRTAQRRKTESGCRLLR</sequence>
<evidence type="ECO:0000313" key="2">
    <source>
        <dbReference type="EMBL" id="CAI9559611.1"/>
    </source>
</evidence>
<evidence type="ECO:0000256" key="1">
    <source>
        <dbReference type="SAM" id="MobiDB-lite"/>
    </source>
</evidence>
<dbReference type="Proteomes" id="UP001162483">
    <property type="component" value="Unassembled WGS sequence"/>
</dbReference>
<feature type="region of interest" description="Disordered" evidence="1">
    <location>
        <begin position="57"/>
        <end position="102"/>
    </location>
</feature>
<protein>
    <submittedName>
        <fullName evidence="2">Uncharacterized protein</fullName>
    </submittedName>
</protein>
<organism evidence="2 3">
    <name type="scientific">Staurois parvus</name>
    <dbReference type="NCBI Taxonomy" id="386267"/>
    <lineage>
        <taxon>Eukaryota</taxon>
        <taxon>Metazoa</taxon>
        <taxon>Chordata</taxon>
        <taxon>Craniata</taxon>
        <taxon>Vertebrata</taxon>
        <taxon>Euteleostomi</taxon>
        <taxon>Amphibia</taxon>
        <taxon>Batrachia</taxon>
        <taxon>Anura</taxon>
        <taxon>Neobatrachia</taxon>
        <taxon>Ranoidea</taxon>
        <taxon>Ranidae</taxon>
        <taxon>Staurois</taxon>
    </lineage>
</organism>
<reference evidence="2" key="1">
    <citation type="submission" date="2023-05" db="EMBL/GenBank/DDBJ databases">
        <authorList>
            <person name="Stuckert A."/>
        </authorList>
    </citation>
    <scope>NUCLEOTIDE SEQUENCE</scope>
</reference>
<feature type="non-terminal residue" evidence="2">
    <location>
        <position position="1"/>
    </location>
</feature>
<keyword evidence="3" id="KW-1185">Reference proteome</keyword>
<name>A0ABN9CJ28_9NEOB</name>
<proteinExistence type="predicted"/>
<accession>A0ABN9CJ28</accession>
<gene>
    <name evidence="2" type="ORF">SPARVUS_LOCUS5118486</name>
</gene>
<feature type="region of interest" description="Disordered" evidence="1">
    <location>
        <begin position="1"/>
        <end position="45"/>
    </location>
</feature>
<comment type="caution">
    <text evidence="2">The sequence shown here is derived from an EMBL/GenBank/DDBJ whole genome shotgun (WGS) entry which is preliminary data.</text>
</comment>
<dbReference type="EMBL" id="CATNWA010010250">
    <property type="protein sequence ID" value="CAI9559611.1"/>
    <property type="molecule type" value="Genomic_DNA"/>
</dbReference>
<feature type="compositionally biased region" description="Low complexity" evidence="1">
    <location>
        <begin position="65"/>
        <end position="81"/>
    </location>
</feature>
<evidence type="ECO:0000313" key="3">
    <source>
        <dbReference type="Proteomes" id="UP001162483"/>
    </source>
</evidence>